<dbReference type="PROSITE" id="PS50104">
    <property type="entry name" value="TIR"/>
    <property type="match status" value="1"/>
</dbReference>
<dbReference type="Proteomes" id="UP001281410">
    <property type="component" value="Unassembled WGS sequence"/>
</dbReference>
<feature type="domain" description="TIR" evidence="2">
    <location>
        <begin position="14"/>
        <end position="174"/>
    </location>
</feature>
<keyword evidence="1" id="KW-0520">NAD</keyword>
<dbReference type="InterPro" id="IPR035897">
    <property type="entry name" value="Toll_tir_struct_dom_sf"/>
</dbReference>
<protein>
    <recommendedName>
        <fullName evidence="2">TIR domain-containing protein</fullName>
    </recommendedName>
</protein>
<reference evidence="3" key="1">
    <citation type="journal article" date="2023" name="Plant J.">
        <title>Genome sequences and population genomics provide insights into the demographic history, inbreeding, and mutation load of two 'living fossil' tree species of Dipteronia.</title>
        <authorList>
            <person name="Feng Y."/>
            <person name="Comes H.P."/>
            <person name="Chen J."/>
            <person name="Zhu S."/>
            <person name="Lu R."/>
            <person name="Zhang X."/>
            <person name="Li P."/>
            <person name="Qiu J."/>
            <person name="Olsen K.M."/>
            <person name="Qiu Y."/>
        </authorList>
    </citation>
    <scope>NUCLEOTIDE SEQUENCE</scope>
    <source>
        <strain evidence="3">NBL</strain>
    </source>
</reference>
<organism evidence="3 4">
    <name type="scientific">Dipteronia sinensis</name>
    <dbReference type="NCBI Taxonomy" id="43782"/>
    <lineage>
        <taxon>Eukaryota</taxon>
        <taxon>Viridiplantae</taxon>
        <taxon>Streptophyta</taxon>
        <taxon>Embryophyta</taxon>
        <taxon>Tracheophyta</taxon>
        <taxon>Spermatophyta</taxon>
        <taxon>Magnoliopsida</taxon>
        <taxon>eudicotyledons</taxon>
        <taxon>Gunneridae</taxon>
        <taxon>Pentapetalae</taxon>
        <taxon>rosids</taxon>
        <taxon>malvids</taxon>
        <taxon>Sapindales</taxon>
        <taxon>Sapindaceae</taxon>
        <taxon>Hippocastanoideae</taxon>
        <taxon>Acereae</taxon>
        <taxon>Dipteronia</taxon>
    </lineage>
</organism>
<dbReference type="FunFam" id="3.40.50.10140:FF:000007">
    <property type="entry name" value="Disease resistance protein (TIR-NBS-LRR class)"/>
    <property type="match status" value="1"/>
</dbReference>
<dbReference type="Gene3D" id="3.40.50.10140">
    <property type="entry name" value="Toll/interleukin-1 receptor homology (TIR) domain"/>
    <property type="match status" value="2"/>
</dbReference>
<proteinExistence type="predicted"/>
<dbReference type="Pfam" id="PF01582">
    <property type="entry name" value="TIR"/>
    <property type="match status" value="1"/>
</dbReference>
<evidence type="ECO:0000256" key="1">
    <source>
        <dbReference type="ARBA" id="ARBA00023027"/>
    </source>
</evidence>
<name>A0AAD9ZLB3_9ROSI</name>
<dbReference type="InterPro" id="IPR000157">
    <property type="entry name" value="TIR_dom"/>
</dbReference>
<dbReference type="AlphaFoldDB" id="A0AAD9ZLB3"/>
<evidence type="ECO:0000259" key="2">
    <source>
        <dbReference type="PROSITE" id="PS50104"/>
    </source>
</evidence>
<dbReference type="GO" id="GO:0007165">
    <property type="term" value="P:signal transduction"/>
    <property type="evidence" value="ECO:0007669"/>
    <property type="project" value="InterPro"/>
</dbReference>
<dbReference type="PANTHER" id="PTHR32009">
    <property type="entry name" value="TMV RESISTANCE PROTEIN N-LIKE"/>
    <property type="match status" value="1"/>
</dbReference>
<accession>A0AAD9ZLB3</accession>
<keyword evidence="4" id="KW-1185">Reference proteome</keyword>
<dbReference type="PANTHER" id="PTHR32009:SF155">
    <property type="entry name" value="DISEASE RESISTANCE PROTEIN (TIR-NBS-LRR CLASS)"/>
    <property type="match status" value="1"/>
</dbReference>
<gene>
    <name evidence="3" type="ORF">Dsin_031407</name>
</gene>
<dbReference type="SUPFAM" id="SSF52200">
    <property type="entry name" value="Toll/Interleukin receptor TIR domain"/>
    <property type="match status" value="1"/>
</dbReference>
<dbReference type="SMART" id="SM00255">
    <property type="entry name" value="TIR"/>
    <property type="match status" value="1"/>
</dbReference>
<evidence type="ECO:0000313" key="3">
    <source>
        <dbReference type="EMBL" id="KAK3184121.1"/>
    </source>
</evidence>
<comment type="caution">
    <text evidence="3">The sequence shown here is derived from an EMBL/GenBank/DDBJ whole genome shotgun (WGS) entry which is preliminary data.</text>
</comment>
<sequence length="199" mass="22609">MASSSCCSDTTRETKFDVFISFRGEDTRCTFTSHLYAALRRRKINTFIDYDLRKGDSISPALIETIEDSCLSIIILSENYASSTWCLDELVKIVECKKTKGQIILPVFYHVVPSHVRKQTGSYGEAFAKHEKRFKETKDKVSSWRAALTAVTNLAGRDIKEHDGRFKETKDKVSSWRAALTEVANLSGWDIKEHDGCVR</sequence>
<dbReference type="EMBL" id="JANJYJ010000010">
    <property type="protein sequence ID" value="KAK3184121.1"/>
    <property type="molecule type" value="Genomic_DNA"/>
</dbReference>
<evidence type="ECO:0000313" key="4">
    <source>
        <dbReference type="Proteomes" id="UP001281410"/>
    </source>
</evidence>